<dbReference type="PANTHER" id="PTHR30193:SF41">
    <property type="entry name" value="DIACETYLCHITOBIOSE UPTAKE SYSTEM PERMEASE PROTEIN NGCF"/>
    <property type="match status" value="1"/>
</dbReference>
<reference evidence="9 10" key="1">
    <citation type="submission" date="2021-03" db="EMBL/GenBank/DDBJ databases">
        <title>Antimicrobial resistance genes in bacteria isolated from Japanese honey, and their potential for conferring macrolide and lincosamide resistance in the American foulbrood pathogen Paenibacillus larvae.</title>
        <authorList>
            <person name="Okamoto M."/>
            <person name="Kumagai M."/>
            <person name="Kanamori H."/>
            <person name="Takamatsu D."/>
        </authorList>
    </citation>
    <scope>NUCLEOTIDE SEQUENCE [LARGE SCALE GENOMIC DNA]</scope>
    <source>
        <strain evidence="9 10">J34TS1</strain>
    </source>
</reference>
<dbReference type="AlphaFoldDB" id="A0A919YCR0"/>
<protein>
    <submittedName>
        <fullName evidence="9">ABC transporter permease</fullName>
    </submittedName>
</protein>
<keyword evidence="6 7" id="KW-0472">Membrane</keyword>
<comment type="subcellular location">
    <subcellularLocation>
        <location evidence="1 7">Cell membrane</location>
        <topology evidence="1 7">Multi-pass membrane protein</topology>
    </subcellularLocation>
</comment>
<comment type="similarity">
    <text evidence="7">Belongs to the binding-protein-dependent transport system permease family.</text>
</comment>
<feature type="transmembrane region" description="Helical" evidence="7">
    <location>
        <begin position="265"/>
        <end position="286"/>
    </location>
</feature>
<gene>
    <name evidence="9" type="ORF">J34TS1_14050</name>
</gene>
<evidence type="ECO:0000313" key="9">
    <source>
        <dbReference type="EMBL" id="GIO46640.1"/>
    </source>
</evidence>
<dbReference type="Proteomes" id="UP000682811">
    <property type="component" value="Unassembled WGS sequence"/>
</dbReference>
<feature type="transmembrane region" description="Helical" evidence="7">
    <location>
        <begin position="21"/>
        <end position="44"/>
    </location>
</feature>
<dbReference type="SUPFAM" id="SSF161098">
    <property type="entry name" value="MetI-like"/>
    <property type="match status" value="1"/>
</dbReference>
<dbReference type="InterPro" id="IPR000515">
    <property type="entry name" value="MetI-like"/>
</dbReference>
<dbReference type="Pfam" id="PF00528">
    <property type="entry name" value="BPD_transp_1"/>
    <property type="match status" value="1"/>
</dbReference>
<dbReference type="InterPro" id="IPR035906">
    <property type="entry name" value="MetI-like_sf"/>
</dbReference>
<evidence type="ECO:0000256" key="2">
    <source>
        <dbReference type="ARBA" id="ARBA00022448"/>
    </source>
</evidence>
<evidence type="ECO:0000256" key="7">
    <source>
        <dbReference type="RuleBase" id="RU363032"/>
    </source>
</evidence>
<dbReference type="InterPro" id="IPR051393">
    <property type="entry name" value="ABC_transporter_permease"/>
</dbReference>
<evidence type="ECO:0000256" key="6">
    <source>
        <dbReference type="ARBA" id="ARBA00023136"/>
    </source>
</evidence>
<dbReference type="CDD" id="cd06261">
    <property type="entry name" value="TM_PBP2"/>
    <property type="match status" value="1"/>
</dbReference>
<keyword evidence="3" id="KW-1003">Cell membrane</keyword>
<organism evidence="9 10">
    <name type="scientific">Paenibacillus azoreducens</name>
    <dbReference type="NCBI Taxonomy" id="116718"/>
    <lineage>
        <taxon>Bacteria</taxon>
        <taxon>Bacillati</taxon>
        <taxon>Bacillota</taxon>
        <taxon>Bacilli</taxon>
        <taxon>Bacillales</taxon>
        <taxon>Paenibacillaceae</taxon>
        <taxon>Paenibacillus</taxon>
    </lineage>
</organism>
<keyword evidence="2 7" id="KW-0813">Transport</keyword>
<feature type="transmembrane region" description="Helical" evidence="7">
    <location>
        <begin position="109"/>
        <end position="129"/>
    </location>
</feature>
<evidence type="ECO:0000256" key="4">
    <source>
        <dbReference type="ARBA" id="ARBA00022692"/>
    </source>
</evidence>
<sequence>MIAEKNHMRRLGNQVFFTGPTVLVFTAVIVIPFLYGIYLTFFAWDGVSSTMPFVGGSNYVEVMQDSKFWSSVWLTVKYVLATVILINGVAFLLAYLVTNGIKGENFFRAAYFTPNLIGGLVLGFIWQFMFNNLFTAIGEHTGLGLFSKTWLGDEKLAFWALVIVTVWQYAGYMMVIFIAGLMSLPRDVMEAAKIDGANGWKRLSRMVLPLMVPSFIVTIFLSLQRGFMVYDVNYGLTGGGPFGSTVMASMFVYDKAFIRFDYGAGQAQAFVLFLLAAMITITQVYIGKRMEVEA</sequence>
<evidence type="ECO:0000259" key="8">
    <source>
        <dbReference type="PROSITE" id="PS50928"/>
    </source>
</evidence>
<feature type="transmembrane region" description="Helical" evidence="7">
    <location>
        <begin position="203"/>
        <end position="222"/>
    </location>
</feature>
<evidence type="ECO:0000313" key="10">
    <source>
        <dbReference type="Proteomes" id="UP000682811"/>
    </source>
</evidence>
<dbReference type="PROSITE" id="PS50928">
    <property type="entry name" value="ABC_TM1"/>
    <property type="match status" value="1"/>
</dbReference>
<feature type="transmembrane region" description="Helical" evidence="7">
    <location>
        <begin position="156"/>
        <end position="182"/>
    </location>
</feature>
<dbReference type="GO" id="GO:0005886">
    <property type="term" value="C:plasma membrane"/>
    <property type="evidence" value="ECO:0007669"/>
    <property type="project" value="UniProtKB-SubCell"/>
</dbReference>
<evidence type="ECO:0000256" key="5">
    <source>
        <dbReference type="ARBA" id="ARBA00022989"/>
    </source>
</evidence>
<accession>A0A919YCR0</accession>
<name>A0A919YCR0_9BACL</name>
<comment type="caution">
    <text evidence="9">The sequence shown here is derived from an EMBL/GenBank/DDBJ whole genome shotgun (WGS) entry which is preliminary data.</text>
</comment>
<keyword evidence="4 7" id="KW-0812">Transmembrane</keyword>
<evidence type="ECO:0000256" key="3">
    <source>
        <dbReference type="ARBA" id="ARBA00022475"/>
    </source>
</evidence>
<dbReference type="Gene3D" id="1.10.3720.10">
    <property type="entry name" value="MetI-like"/>
    <property type="match status" value="1"/>
</dbReference>
<feature type="transmembrane region" description="Helical" evidence="7">
    <location>
        <begin position="78"/>
        <end position="97"/>
    </location>
</feature>
<dbReference type="PANTHER" id="PTHR30193">
    <property type="entry name" value="ABC TRANSPORTER PERMEASE PROTEIN"/>
    <property type="match status" value="1"/>
</dbReference>
<evidence type="ECO:0000256" key="1">
    <source>
        <dbReference type="ARBA" id="ARBA00004651"/>
    </source>
</evidence>
<dbReference type="EMBL" id="BORT01000004">
    <property type="protein sequence ID" value="GIO46640.1"/>
    <property type="molecule type" value="Genomic_DNA"/>
</dbReference>
<dbReference type="GO" id="GO:0055085">
    <property type="term" value="P:transmembrane transport"/>
    <property type="evidence" value="ECO:0007669"/>
    <property type="project" value="InterPro"/>
</dbReference>
<keyword evidence="5 7" id="KW-1133">Transmembrane helix</keyword>
<proteinExistence type="inferred from homology"/>
<feature type="domain" description="ABC transmembrane type-1" evidence="8">
    <location>
        <begin position="72"/>
        <end position="283"/>
    </location>
</feature>
<dbReference type="RefSeq" id="WP_212977622.1">
    <property type="nucleotide sequence ID" value="NZ_AP025343.1"/>
</dbReference>
<keyword evidence="10" id="KW-1185">Reference proteome</keyword>